<gene>
    <name evidence="2" type="ORF">HJG63_009388</name>
</gene>
<dbReference type="Proteomes" id="UP000593571">
    <property type="component" value="Unassembled WGS sequence"/>
</dbReference>
<evidence type="ECO:0000313" key="2">
    <source>
        <dbReference type="EMBL" id="KAF6405077.1"/>
    </source>
</evidence>
<reference evidence="2 3" key="1">
    <citation type="journal article" date="2020" name="Nature">
        <title>Six reference-quality genomes reveal evolution of bat adaptations.</title>
        <authorList>
            <person name="Jebb D."/>
            <person name="Huang Z."/>
            <person name="Pippel M."/>
            <person name="Hughes G.M."/>
            <person name="Lavrichenko K."/>
            <person name="Devanna P."/>
            <person name="Winkler S."/>
            <person name="Jermiin L.S."/>
            <person name="Skirmuntt E.C."/>
            <person name="Katzourakis A."/>
            <person name="Burkitt-Gray L."/>
            <person name="Ray D.A."/>
            <person name="Sullivan K.A.M."/>
            <person name="Roscito J.G."/>
            <person name="Kirilenko B.M."/>
            <person name="Davalos L.M."/>
            <person name="Corthals A.P."/>
            <person name="Power M.L."/>
            <person name="Jones G."/>
            <person name="Ransome R.D."/>
            <person name="Dechmann D.K.N."/>
            <person name="Locatelli A.G."/>
            <person name="Puechmaille S.J."/>
            <person name="Fedrigo O."/>
            <person name="Jarvis E.D."/>
            <person name="Hiller M."/>
            <person name="Vernes S.C."/>
            <person name="Myers E.W."/>
            <person name="Teeling E.C."/>
        </authorList>
    </citation>
    <scope>NUCLEOTIDE SEQUENCE [LARGE SCALE GENOMIC DNA]</scope>
    <source>
        <strain evidence="2">MRouAeg1</strain>
        <tissue evidence="2">Muscle</tissue>
    </source>
</reference>
<evidence type="ECO:0000256" key="1">
    <source>
        <dbReference type="SAM" id="Phobius"/>
    </source>
</evidence>
<proteinExistence type="predicted"/>
<accession>A0A7J8C2N0</accession>
<dbReference type="EMBL" id="JACASE010000015">
    <property type="protein sequence ID" value="KAF6405077.1"/>
    <property type="molecule type" value="Genomic_DNA"/>
</dbReference>
<protein>
    <submittedName>
        <fullName evidence="2">Uncharacterized protein</fullName>
    </submittedName>
</protein>
<sequence>MISRMKTLCDCHTKHIWRPDLTSRLQIGNLWSMPQVQAPAHSPGGLCDQAPDASQDSRHSVIRCCSYTRSMPTSFTIPCFCLRRSFTWNLCSPILSIIIFILLNPICFQYSSQVLSTTPGVLLSME</sequence>
<feature type="transmembrane region" description="Helical" evidence="1">
    <location>
        <begin position="90"/>
        <end position="111"/>
    </location>
</feature>
<comment type="caution">
    <text evidence="2">The sequence shown here is derived from an EMBL/GenBank/DDBJ whole genome shotgun (WGS) entry which is preliminary data.</text>
</comment>
<keyword evidence="1" id="KW-0812">Transmembrane</keyword>
<keyword evidence="1" id="KW-1133">Transmembrane helix</keyword>
<name>A0A7J8C2N0_ROUAE</name>
<keyword evidence="1" id="KW-0472">Membrane</keyword>
<organism evidence="2 3">
    <name type="scientific">Rousettus aegyptiacus</name>
    <name type="common">Egyptian fruit bat</name>
    <name type="synonym">Pteropus aegyptiacus</name>
    <dbReference type="NCBI Taxonomy" id="9407"/>
    <lineage>
        <taxon>Eukaryota</taxon>
        <taxon>Metazoa</taxon>
        <taxon>Chordata</taxon>
        <taxon>Craniata</taxon>
        <taxon>Vertebrata</taxon>
        <taxon>Euteleostomi</taxon>
        <taxon>Mammalia</taxon>
        <taxon>Eutheria</taxon>
        <taxon>Laurasiatheria</taxon>
        <taxon>Chiroptera</taxon>
        <taxon>Yinpterochiroptera</taxon>
        <taxon>Pteropodoidea</taxon>
        <taxon>Pteropodidae</taxon>
        <taxon>Rousettinae</taxon>
        <taxon>Rousettus</taxon>
    </lineage>
</organism>
<keyword evidence="3" id="KW-1185">Reference proteome</keyword>
<evidence type="ECO:0000313" key="3">
    <source>
        <dbReference type="Proteomes" id="UP000593571"/>
    </source>
</evidence>
<dbReference type="AlphaFoldDB" id="A0A7J8C2N0"/>